<gene>
    <name evidence="1" type="ORF">EJ06DRAFT_529909</name>
</gene>
<evidence type="ECO:0000313" key="2">
    <source>
        <dbReference type="Proteomes" id="UP000799640"/>
    </source>
</evidence>
<sequence>MSSKLVPSNPSEVMVIRKVTENITTLSVPFWRFSRIKVGGRGTLVRLSNGTVAVFSPVALTPEVQETVASMGELKYIAALDLEHHIFVGAWHAQYPNAKVIGPEGLPEKRTKQKNEDVPFATVFNAKDKATTSIDADFDADFDYEYVDGHASKELVFHYKPDGALIEADLMFNLPATEQFSKTGESANTGFLTKLFCSINRTDGAALGQQRFIWYLTGSANRPSFQESIRRINGWNFDKIIPCHGDVIETDAKGIFEKVFKWHLEGKKAKTT</sequence>
<dbReference type="Pfam" id="PF14234">
    <property type="entry name" value="DUF4336"/>
    <property type="match status" value="1"/>
</dbReference>
<dbReference type="SUPFAM" id="SSF56281">
    <property type="entry name" value="Metallo-hydrolase/oxidoreductase"/>
    <property type="match status" value="1"/>
</dbReference>
<protein>
    <recommendedName>
        <fullName evidence="3">DUF4336 domain-containing protein</fullName>
    </recommendedName>
</protein>
<dbReference type="PANTHER" id="PTHR33835">
    <property type="entry name" value="YALI0C07656P"/>
    <property type="match status" value="1"/>
</dbReference>
<dbReference type="Gene3D" id="3.60.15.10">
    <property type="entry name" value="Ribonuclease Z/Hydroxyacylglutathione hydrolase-like"/>
    <property type="match status" value="1"/>
</dbReference>
<keyword evidence="2" id="KW-1185">Reference proteome</keyword>
<evidence type="ECO:0000313" key="1">
    <source>
        <dbReference type="EMBL" id="KAF2400810.1"/>
    </source>
</evidence>
<reference evidence="1" key="1">
    <citation type="journal article" date="2020" name="Stud. Mycol.">
        <title>101 Dothideomycetes genomes: a test case for predicting lifestyles and emergence of pathogens.</title>
        <authorList>
            <person name="Haridas S."/>
            <person name="Albert R."/>
            <person name="Binder M."/>
            <person name="Bloem J."/>
            <person name="Labutti K."/>
            <person name="Salamov A."/>
            <person name="Andreopoulos B."/>
            <person name="Baker S."/>
            <person name="Barry K."/>
            <person name="Bills G."/>
            <person name="Bluhm B."/>
            <person name="Cannon C."/>
            <person name="Castanera R."/>
            <person name="Culley D."/>
            <person name="Daum C."/>
            <person name="Ezra D."/>
            <person name="Gonzalez J."/>
            <person name="Henrissat B."/>
            <person name="Kuo A."/>
            <person name="Liang C."/>
            <person name="Lipzen A."/>
            <person name="Lutzoni F."/>
            <person name="Magnuson J."/>
            <person name="Mondo S."/>
            <person name="Nolan M."/>
            <person name="Ohm R."/>
            <person name="Pangilinan J."/>
            <person name="Park H.-J."/>
            <person name="Ramirez L."/>
            <person name="Alfaro M."/>
            <person name="Sun H."/>
            <person name="Tritt A."/>
            <person name="Yoshinaga Y."/>
            <person name="Zwiers L.-H."/>
            <person name="Turgeon B."/>
            <person name="Goodwin S."/>
            <person name="Spatafora J."/>
            <person name="Crous P."/>
            <person name="Grigoriev I."/>
        </authorList>
    </citation>
    <scope>NUCLEOTIDE SEQUENCE</scope>
    <source>
        <strain evidence="1">CBS 262.69</strain>
    </source>
</reference>
<evidence type="ECO:0008006" key="3">
    <source>
        <dbReference type="Google" id="ProtNLM"/>
    </source>
</evidence>
<proteinExistence type="predicted"/>
<dbReference type="InterPro" id="IPR036866">
    <property type="entry name" value="RibonucZ/Hydroxyglut_hydro"/>
</dbReference>
<organism evidence="1 2">
    <name type="scientific">Trichodelitschia bisporula</name>
    <dbReference type="NCBI Taxonomy" id="703511"/>
    <lineage>
        <taxon>Eukaryota</taxon>
        <taxon>Fungi</taxon>
        <taxon>Dikarya</taxon>
        <taxon>Ascomycota</taxon>
        <taxon>Pezizomycotina</taxon>
        <taxon>Dothideomycetes</taxon>
        <taxon>Dothideomycetes incertae sedis</taxon>
        <taxon>Phaeotrichales</taxon>
        <taxon>Phaeotrichaceae</taxon>
        <taxon>Trichodelitschia</taxon>
    </lineage>
</organism>
<dbReference type="AlphaFoldDB" id="A0A6G1HXQ6"/>
<accession>A0A6G1HXQ6</accession>
<dbReference type="OrthoDB" id="421671at2759"/>
<dbReference type="PANTHER" id="PTHR33835:SF1">
    <property type="entry name" value="METALLO-BETA-LACTAMASE DOMAIN-CONTAINING PROTEIN"/>
    <property type="match status" value="1"/>
</dbReference>
<dbReference type="EMBL" id="ML996694">
    <property type="protein sequence ID" value="KAF2400810.1"/>
    <property type="molecule type" value="Genomic_DNA"/>
</dbReference>
<dbReference type="Proteomes" id="UP000799640">
    <property type="component" value="Unassembled WGS sequence"/>
</dbReference>
<dbReference type="InterPro" id="IPR025638">
    <property type="entry name" value="DUF4336"/>
</dbReference>
<name>A0A6G1HXQ6_9PEZI</name>